<feature type="transmembrane region" description="Helical" evidence="7">
    <location>
        <begin position="12"/>
        <end position="33"/>
    </location>
</feature>
<evidence type="ECO:0000256" key="2">
    <source>
        <dbReference type="ARBA" id="ARBA00022692"/>
    </source>
</evidence>
<feature type="compositionally biased region" description="Basic and acidic residues" evidence="6">
    <location>
        <begin position="383"/>
        <end position="400"/>
    </location>
</feature>
<dbReference type="GO" id="GO:0016020">
    <property type="term" value="C:membrane"/>
    <property type="evidence" value="ECO:0007669"/>
    <property type="project" value="UniProtKB-SubCell"/>
</dbReference>
<feature type="transmembrane region" description="Helical" evidence="7">
    <location>
        <begin position="45"/>
        <end position="63"/>
    </location>
</feature>
<feature type="transmembrane region" description="Helical" evidence="7">
    <location>
        <begin position="243"/>
        <end position="264"/>
    </location>
</feature>
<organism evidence="9 10">
    <name type="scientific">Dendryphion nanum</name>
    <dbReference type="NCBI Taxonomy" id="256645"/>
    <lineage>
        <taxon>Eukaryota</taxon>
        <taxon>Fungi</taxon>
        <taxon>Dikarya</taxon>
        <taxon>Ascomycota</taxon>
        <taxon>Pezizomycotina</taxon>
        <taxon>Dothideomycetes</taxon>
        <taxon>Pleosporomycetidae</taxon>
        <taxon>Pleosporales</taxon>
        <taxon>Torulaceae</taxon>
        <taxon>Dendryphion</taxon>
    </lineage>
</organism>
<evidence type="ECO:0000256" key="3">
    <source>
        <dbReference type="ARBA" id="ARBA00022989"/>
    </source>
</evidence>
<dbReference type="InterPro" id="IPR052337">
    <property type="entry name" value="SAT4-like"/>
</dbReference>
<evidence type="ECO:0000256" key="5">
    <source>
        <dbReference type="ARBA" id="ARBA00038359"/>
    </source>
</evidence>
<feature type="region of interest" description="Disordered" evidence="6">
    <location>
        <begin position="334"/>
        <end position="356"/>
    </location>
</feature>
<evidence type="ECO:0000256" key="4">
    <source>
        <dbReference type="ARBA" id="ARBA00023136"/>
    </source>
</evidence>
<protein>
    <recommendedName>
        <fullName evidence="8">Rhodopsin domain-containing protein</fullName>
    </recommendedName>
</protein>
<feature type="region of interest" description="Disordered" evidence="6">
    <location>
        <begin position="376"/>
        <end position="400"/>
    </location>
</feature>
<keyword evidence="2 7" id="KW-0812">Transmembrane</keyword>
<feature type="domain" description="Rhodopsin" evidence="8">
    <location>
        <begin position="29"/>
        <end position="269"/>
    </location>
</feature>
<dbReference type="InterPro" id="IPR049326">
    <property type="entry name" value="Rhodopsin_dom_fungi"/>
</dbReference>
<dbReference type="PANTHER" id="PTHR33048">
    <property type="entry name" value="PTH11-LIKE INTEGRAL MEMBRANE PROTEIN (AFU_ORTHOLOGUE AFUA_5G11245)"/>
    <property type="match status" value="1"/>
</dbReference>
<keyword evidence="3 7" id="KW-1133">Transmembrane helix</keyword>
<sequence>MDLPDENEGHQILAATLTVTIVALITMVARLYVRVRMIKNMGWDDYTMIFAMLLCIAGQIIIIPEVRMGAGRHIQYIDPLDFQKAFKLNFITQPIYLIAICIVKESVGFFLLRLAVIPIYRKIIIGIMVFMGLYTFGCFLTVVLQCTNLAVQWDPNAKGTCWGPSTLKGLSYTNVALNIVTDLLFAIIIPIPMLWNVQMNRRQKMSIIAILGLGVFATVAALIKISAIPSYGKTGDWLWDSKYLTIFTVVESNVGIIAGNLPCLKPLFRSVLGSTYGRGTRKTTPKYLSRPYGAGTGHHHSVNNYNSLASSRTQEGQDSYGTKEAHMLTTIDVKKTKSESVHSLQDRPSSKNSEEWLNENSYGRLGGITKTTEVNVTESNGGKSHDDEMRPERMEAHHIV</sequence>
<comment type="subcellular location">
    <subcellularLocation>
        <location evidence="1">Membrane</location>
        <topology evidence="1">Multi-pass membrane protein</topology>
    </subcellularLocation>
</comment>
<comment type="caution">
    <text evidence="9">The sequence shown here is derived from an EMBL/GenBank/DDBJ whole genome shotgun (WGS) entry which is preliminary data.</text>
</comment>
<keyword evidence="4 7" id="KW-0472">Membrane</keyword>
<feature type="transmembrane region" description="Helical" evidence="7">
    <location>
        <begin position="95"/>
        <end position="116"/>
    </location>
</feature>
<name>A0A9P9IPZ1_9PLEO</name>
<feature type="compositionally biased region" description="Basic and acidic residues" evidence="6">
    <location>
        <begin position="334"/>
        <end position="354"/>
    </location>
</feature>
<dbReference type="PANTHER" id="PTHR33048:SF167">
    <property type="entry name" value="INTEGRAL MEMBRANE PROTEIN"/>
    <property type="match status" value="1"/>
</dbReference>
<evidence type="ECO:0000256" key="1">
    <source>
        <dbReference type="ARBA" id="ARBA00004141"/>
    </source>
</evidence>
<dbReference type="OrthoDB" id="5022096at2759"/>
<evidence type="ECO:0000256" key="7">
    <source>
        <dbReference type="SAM" id="Phobius"/>
    </source>
</evidence>
<evidence type="ECO:0000313" key="9">
    <source>
        <dbReference type="EMBL" id="KAH7127010.1"/>
    </source>
</evidence>
<feature type="transmembrane region" description="Helical" evidence="7">
    <location>
        <begin position="123"/>
        <end position="144"/>
    </location>
</feature>
<evidence type="ECO:0000259" key="8">
    <source>
        <dbReference type="Pfam" id="PF20684"/>
    </source>
</evidence>
<gene>
    <name evidence="9" type="ORF">B0J11DRAFT_291617</name>
</gene>
<feature type="transmembrane region" description="Helical" evidence="7">
    <location>
        <begin position="175"/>
        <end position="195"/>
    </location>
</feature>
<comment type="similarity">
    <text evidence="5">Belongs to the SAT4 family.</text>
</comment>
<dbReference type="EMBL" id="JAGMWT010000006">
    <property type="protein sequence ID" value="KAH7127010.1"/>
    <property type="molecule type" value="Genomic_DNA"/>
</dbReference>
<keyword evidence="10" id="KW-1185">Reference proteome</keyword>
<dbReference type="Pfam" id="PF20684">
    <property type="entry name" value="Fung_rhodopsin"/>
    <property type="match status" value="1"/>
</dbReference>
<reference evidence="9" key="1">
    <citation type="journal article" date="2021" name="Nat. Commun.">
        <title>Genetic determinants of endophytism in the Arabidopsis root mycobiome.</title>
        <authorList>
            <person name="Mesny F."/>
            <person name="Miyauchi S."/>
            <person name="Thiergart T."/>
            <person name="Pickel B."/>
            <person name="Atanasova L."/>
            <person name="Karlsson M."/>
            <person name="Huettel B."/>
            <person name="Barry K.W."/>
            <person name="Haridas S."/>
            <person name="Chen C."/>
            <person name="Bauer D."/>
            <person name="Andreopoulos W."/>
            <person name="Pangilinan J."/>
            <person name="LaButti K."/>
            <person name="Riley R."/>
            <person name="Lipzen A."/>
            <person name="Clum A."/>
            <person name="Drula E."/>
            <person name="Henrissat B."/>
            <person name="Kohler A."/>
            <person name="Grigoriev I.V."/>
            <person name="Martin F.M."/>
            <person name="Hacquard S."/>
        </authorList>
    </citation>
    <scope>NUCLEOTIDE SEQUENCE</scope>
    <source>
        <strain evidence="9">MPI-CAGE-CH-0243</strain>
    </source>
</reference>
<feature type="transmembrane region" description="Helical" evidence="7">
    <location>
        <begin position="207"/>
        <end position="231"/>
    </location>
</feature>
<proteinExistence type="inferred from homology"/>
<dbReference type="AlphaFoldDB" id="A0A9P9IPZ1"/>
<evidence type="ECO:0000313" key="10">
    <source>
        <dbReference type="Proteomes" id="UP000700596"/>
    </source>
</evidence>
<evidence type="ECO:0000256" key="6">
    <source>
        <dbReference type="SAM" id="MobiDB-lite"/>
    </source>
</evidence>
<dbReference type="Proteomes" id="UP000700596">
    <property type="component" value="Unassembled WGS sequence"/>
</dbReference>
<accession>A0A9P9IPZ1</accession>